<feature type="compositionally biased region" description="Basic and acidic residues" evidence="1">
    <location>
        <begin position="40"/>
        <end position="58"/>
    </location>
</feature>
<reference evidence="5" key="1">
    <citation type="submission" date="2016-04" db="EMBL/GenBank/DDBJ databases">
        <authorList>
            <person name="Tagini F."/>
        </authorList>
    </citation>
    <scope>NUCLEOTIDE SEQUENCE [LARGE SCALE GENOMIC DNA]</scope>
    <source>
        <strain evidence="5">CHUV0807</strain>
    </source>
</reference>
<evidence type="ECO:0000313" key="5">
    <source>
        <dbReference type="Proteomes" id="UP000190837"/>
    </source>
</evidence>
<evidence type="ECO:0000256" key="2">
    <source>
        <dbReference type="SAM" id="SignalP"/>
    </source>
</evidence>
<gene>
    <name evidence="4" type="ORF">CHUV0807_0695</name>
</gene>
<feature type="region of interest" description="Disordered" evidence="1">
    <location>
        <begin position="964"/>
        <end position="987"/>
    </location>
</feature>
<accession>A0A1C3H307</accession>
<proteinExistence type="predicted"/>
<sequence length="987" mass="108835">MKLTNLSLAIMVALGVAACGGSDNTDNTPADPPAQNPAPKADENKPQEPEAKNDDKLVDPTGTHVVDGRDLSKESTVGGLQYIRRDSSDYDRVYNPDKMASSTPLLGVSLDVQNPKLTNIVLARRDLEREENKAVRAQFAGGIEKEPLTLEGKEPATPSLQIENFKNVDILAGAFKQVGSAKFADAATNRLDPVTHNIDTHIQNNTDKDGEFTRERVSHVYTLRYEYKQPHVDYPHGPDGLLNDSPTAAELSAYPPGKPRLPTAAELKADASWETNNNHNKSWHAVNNGLGDGPKSGGYIVNNEAKYGSLDGATGSGDVVNNPGDHSASASNWKNKPSDPENAVNWTTTNYPNSYWGNPKGAYPRYPAQTLEYPNYKTEQPRYPNEPYLERTRRNANHTKSSQYTHEHTYLDQEEFTAIRVGQAVRPLQNPVPNTWQWDLKQEWTYSTWQVIGTQADPNNPGQTINVYGYGPTQNSTSYTGNECTATPVAGCTGRWQLVKVDWENPQNQGGGQLGWFRGPHYYGWQEYALTLRFNDERIWKPGTPGYKPEYEKKYGANLIWWSTQDSAFENWATLEGWNPRARRVDNNDSKTGGEGSEDLVWANGTNNGKNARDRDLEIQPTGDITNGLIRIGGGRITLGEELKWDGNAGVWKDHHNTTSRIFGHYHLAFADQDDRQVKPMTMNSYLGARSFVAEVQGRLQNPHQQTDKQGTTQRFYADLESKPKYYSIGAEPMTLHKVQYGRVTTNLDLAAGEGPLGEGFLRAPFAKKNTNDSVDNYFFRGVDATTIDEMAALPKEGSATYNGHALMYGLNNDFHGITGDVHRNTKKDLPNAFDGGGRAKENASLGFGNFVEANVDFATRKVKGDVYNAWLVDTTKPNVVHDKLVAFEGDIIGNTVIGTADRAYAPGNDKADFRAAFFGSQAEEMGGSFNSVAHEDKYGSAYETGDWGGVFGAKKTGGSSNNTFQGDDSTNVYGNTNVAPANNYNQ</sequence>
<feature type="region of interest" description="Disordered" evidence="1">
    <location>
        <begin position="584"/>
        <end position="615"/>
    </location>
</feature>
<dbReference type="AlphaFoldDB" id="A0A1C3H307"/>
<dbReference type="Pfam" id="PF01298">
    <property type="entry name" value="TbpB_B_D"/>
    <property type="match status" value="1"/>
</dbReference>
<evidence type="ECO:0000256" key="1">
    <source>
        <dbReference type="SAM" id="MobiDB-lite"/>
    </source>
</evidence>
<dbReference type="EMBL" id="FKLO01000030">
    <property type="protein sequence ID" value="SAM60198.1"/>
    <property type="molecule type" value="Genomic_DNA"/>
</dbReference>
<evidence type="ECO:0000313" key="4">
    <source>
        <dbReference type="EMBL" id="SAM60198.1"/>
    </source>
</evidence>
<dbReference type="InterPro" id="IPR001677">
    <property type="entry name" value="TbpB_B_D"/>
</dbReference>
<feature type="domain" description="Transferrin-binding protein B C-lobe/N-lobe beta-barrel" evidence="3">
    <location>
        <begin position="794"/>
        <end position="956"/>
    </location>
</feature>
<dbReference type="RefSeq" id="WP_079539739.1">
    <property type="nucleotide sequence ID" value="NZ_FKLO01000030.1"/>
</dbReference>
<dbReference type="Gene3D" id="2.40.160.90">
    <property type="match status" value="1"/>
</dbReference>
<feature type="region of interest" description="Disordered" evidence="1">
    <location>
        <begin position="23"/>
        <end position="79"/>
    </location>
</feature>
<dbReference type="PROSITE" id="PS51257">
    <property type="entry name" value="PROKAR_LIPOPROTEIN"/>
    <property type="match status" value="1"/>
</dbReference>
<feature type="signal peptide" evidence="2">
    <location>
        <begin position="1"/>
        <end position="18"/>
    </location>
</feature>
<evidence type="ECO:0000259" key="3">
    <source>
        <dbReference type="Pfam" id="PF01298"/>
    </source>
</evidence>
<protein>
    <submittedName>
        <fullName evidence="4">Outer membrane protein 1E</fullName>
    </submittedName>
</protein>
<organism evidence="4 5">
    <name type="scientific">Cardiobacterium hominis</name>
    <dbReference type="NCBI Taxonomy" id="2718"/>
    <lineage>
        <taxon>Bacteria</taxon>
        <taxon>Pseudomonadati</taxon>
        <taxon>Pseudomonadota</taxon>
        <taxon>Gammaproteobacteria</taxon>
        <taxon>Cardiobacteriales</taxon>
        <taxon>Cardiobacteriaceae</taxon>
        <taxon>Cardiobacterium</taxon>
    </lineage>
</organism>
<name>A0A1C3H307_9GAMM</name>
<dbReference type="Proteomes" id="UP000190837">
    <property type="component" value="Unassembled WGS sequence"/>
</dbReference>
<feature type="chain" id="PRO_5008674794" evidence="2">
    <location>
        <begin position="19"/>
        <end position="987"/>
    </location>
</feature>
<keyword evidence="2" id="KW-0732">Signal</keyword>
<dbReference type="InterPro" id="IPR011250">
    <property type="entry name" value="OMP/PagP_B-barrel"/>
</dbReference>
<dbReference type="SUPFAM" id="SSF56925">
    <property type="entry name" value="OMPA-like"/>
    <property type="match status" value="1"/>
</dbReference>